<feature type="region of interest" description="Disordered" evidence="1">
    <location>
        <begin position="21"/>
        <end position="75"/>
    </location>
</feature>
<gene>
    <name evidence="2" type="ORF">J2S64_003562</name>
</gene>
<dbReference type="Proteomes" id="UP001183817">
    <property type="component" value="Unassembled WGS sequence"/>
</dbReference>
<dbReference type="RefSeq" id="WP_302265222.1">
    <property type="nucleotide sequence ID" value="NZ_BAAAWO010000001.1"/>
</dbReference>
<evidence type="ECO:0000313" key="3">
    <source>
        <dbReference type="Proteomes" id="UP001183817"/>
    </source>
</evidence>
<feature type="compositionally biased region" description="Basic and acidic residues" evidence="1">
    <location>
        <begin position="39"/>
        <end position="53"/>
    </location>
</feature>
<evidence type="ECO:0000313" key="2">
    <source>
        <dbReference type="EMBL" id="MDR7359871.1"/>
    </source>
</evidence>
<reference evidence="2 3" key="1">
    <citation type="submission" date="2023-07" db="EMBL/GenBank/DDBJ databases">
        <title>Sequencing the genomes of 1000 actinobacteria strains.</title>
        <authorList>
            <person name="Klenk H.-P."/>
        </authorList>
    </citation>
    <scope>NUCLEOTIDE SEQUENCE [LARGE SCALE GENOMIC DNA]</scope>
    <source>
        <strain evidence="2 3">DSM 20167</strain>
    </source>
</reference>
<accession>A0ABU2BNL1</accession>
<protein>
    <submittedName>
        <fullName evidence="2">Uncharacterized protein</fullName>
    </submittedName>
</protein>
<sequence>MGEVIEPLDAGDAEAVAAGMIAPDEARPVDEPDTEPGLDSERPVLLEERRDSEANPTAGSGDGLDVEYTADPADQ</sequence>
<comment type="caution">
    <text evidence="2">The sequence shown here is derived from an EMBL/GenBank/DDBJ whole genome shotgun (WGS) entry which is preliminary data.</text>
</comment>
<evidence type="ECO:0000256" key="1">
    <source>
        <dbReference type="SAM" id="MobiDB-lite"/>
    </source>
</evidence>
<dbReference type="EMBL" id="JAVDYI010000001">
    <property type="protein sequence ID" value="MDR7359871.1"/>
    <property type="molecule type" value="Genomic_DNA"/>
</dbReference>
<proteinExistence type="predicted"/>
<keyword evidence="3" id="KW-1185">Reference proteome</keyword>
<name>A0ABU2BNL1_9MICC</name>
<organism evidence="2 3">
    <name type="scientific">Paeniglutamicibacter sulfureus</name>
    <dbReference type="NCBI Taxonomy" id="43666"/>
    <lineage>
        <taxon>Bacteria</taxon>
        <taxon>Bacillati</taxon>
        <taxon>Actinomycetota</taxon>
        <taxon>Actinomycetes</taxon>
        <taxon>Micrococcales</taxon>
        <taxon>Micrococcaceae</taxon>
        <taxon>Paeniglutamicibacter</taxon>
    </lineage>
</organism>